<evidence type="ECO:0000256" key="5">
    <source>
        <dbReference type="ARBA" id="ARBA00023274"/>
    </source>
</evidence>
<dbReference type="PROSITE" id="PS50142">
    <property type="entry name" value="RNASE_3_2"/>
    <property type="match status" value="1"/>
</dbReference>
<dbReference type="EMBL" id="JAAAIP010000579">
    <property type="protein sequence ID" value="KAG0314866.1"/>
    <property type="molecule type" value="Genomic_DNA"/>
</dbReference>
<dbReference type="CDD" id="cd00593">
    <property type="entry name" value="RIBOc"/>
    <property type="match status" value="1"/>
</dbReference>
<dbReference type="SMART" id="SM00358">
    <property type="entry name" value="DSRM"/>
    <property type="match status" value="1"/>
</dbReference>
<evidence type="ECO:0000259" key="10">
    <source>
        <dbReference type="PROSITE" id="PS50137"/>
    </source>
</evidence>
<dbReference type="CDD" id="cd19873">
    <property type="entry name" value="DSRM_MRPL3_like"/>
    <property type="match status" value="1"/>
</dbReference>
<dbReference type="InterPro" id="IPR044444">
    <property type="entry name" value="Ribosomal_mL44_DSRM_metazoa"/>
</dbReference>
<dbReference type="SUPFAM" id="SSF54768">
    <property type="entry name" value="dsRNA-binding domain-like"/>
    <property type="match status" value="1"/>
</dbReference>
<protein>
    <recommendedName>
        <fullName evidence="7">Large ribosomal subunit protein mL44</fullName>
    </recommendedName>
</protein>
<dbReference type="InterPro" id="IPR014720">
    <property type="entry name" value="dsRBD_dom"/>
</dbReference>
<dbReference type="GO" id="GO:0004525">
    <property type="term" value="F:ribonuclease III activity"/>
    <property type="evidence" value="ECO:0007669"/>
    <property type="project" value="InterPro"/>
</dbReference>
<comment type="similarity">
    <text evidence="6">Belongs to the ribonuclease III family. Mitochondrion-specific ribosomal protein mL44 subfamily.</text>
</comment>
<gene>
    <name evidence="12" type="ORF">BGZ99_007795</name>
</gene>
<dbReference type="SUPFAM" id="SSF69065">
    <property type="entry name" value="RNase III domain-like"/>
    <property type="match status" value="1"/>
</dbReference>
<feature type="region of interest" description="Disordered" evidence="9">
    <location>
        <begin position="42"/>
        <end position="65"/>
    </location>
</feature>
<dbReference type="GO" id="GO:0005739">
    <property type="term" value="C:mitochondrion"/>
    <property type="evidence" value="ECO:0007669"/>
    <property type="project" value="TreeGrafter"/>
</dbReference>
<evidence type="ECO:0000256" key="9">
    <source>
        <dbReference type="SAM" id="MobiDB-lite"/>
    </source>
</evidence>
<evidence type="ECO:0000256" key="6">
    <source>
        <dbReference type="ARBA" id="ARBA00024034"/>
    </source>
</evidence>
<feature type="domain" description="RNase III" evidence="11">
    <location>
        <begin position="79"/>
        <end position="206"/>
    </location>
</feature>
<evidence type="ECO:0000256" key="4">
    <source>
        <dbReference type="ARBA" id="ARBA00023128"/>
    </source>
</evidence>
<evidence type="ECO:0000313" key="13">
    <source>
        <dbReference type="Proteomes" id="UP000738325"/>
    </source>
</evidence>
<dbReference type="InterPro" id="IPR000999">
    <property type="entry name" value="RNase_III_dom"/>
</dbReference>
<evidence type="ECO:0000256" key="8">
    <source>
        <dbReference type="PROSITE-ProRule" id="PRU00266"/>
    </source>
</evidence>
<dbReference type="PROSITE" id="PS50137">
    <property type="entry name" value="DS_RBD"/>
    <property type="match status" value="1"/>
</dbReference>
<comment type="subcellular location">
    <subcellularLocation>
        <location evidence="1">Mitochondrion</location>
    </subcellularLocation>
</comment>
<dbReference type="PANTHER" id="PTHR11207:SF32">
    <property type="entry name" value="LARGE RIBOSOMAL SUBUNIT PROTEIN ML44"/>
    <property type="match status" value="1"/>
</dbReference>
<dbReference type="AlphaFoldDB" id="A0A9P6UQ50"/>
<comment type="caution">
    <text evidence="12">The sequence shown here is derived from an EMBL/GenBank/DDBJ whole genome shotgun (WGS) entry which is preliminary data.</text>
</comment>
<dbReference type="InterPro" id="IPR036389">
    <property type="entry name" value="RNase_III_sf"/>
</dbReference>
<dbReference type="InterPro" id="IPR044443">
    <property type="entry name" value="Ribosomal_mL44_DSRM_fung"/>
</dbReference>
<evidence type="ECO:0000259" key="11">
    <source>
        <dbReference type="PROSITE" id="PS50142"/>
    </source>
</evidence>
<dbReference type="Pfam" id="PF14622">
    <property type="entry name" value="Ribonucleas_3_3"/>
    <property type="match status" value="1"/>
</dbReference>
<evidence type="ECO:0000313" key="12">
    <source>
        <dbReference type="EMBL" id="KAG0314866.1"/>
    </source>
</evidence>
<dbReference type="GO" id="GO:0006396">
    <property type="term" value="P:RNA processing"/>
    <property type="evidence" value="ECO:0007669"/>
    <property type="project" value="InterPro"/>
</dbReference>
<name>A0A9P6UQ50_9FUNG</name>
<evidence type="ECO:0000256" key="3">
    <source>
        <dbReference type="ARBA" id="ARBA00022980"/>
    </source>
</evidence>
<keyword evidence="3" id="KW-0689">Ribosomal protein</keyword>
<dbReference type="Proteomes" id="UP000738325">
    <property type="component" value="Unassembled WGS sequence"/>
</dbReference>
<evidence type="ECO:0000256" key="2">
    <source>
        <dbReference type="ARBA" id="ARBA00022884"/>
    </source>
</evidence>
<dbReference type="OrthoDB" id="67027at2759"/>
<dbReference type="PANTHER" id="PTHR11207">
    <property type="entry name" value="RIBONUCLEASE III"/>
    <property type="match status" value="1"/>
</dbReference>
<dbReference type="GO" id="GO:0003725">
    <property type="term" value="F:double-stranded RNA binding"/>
    <property type="evidence" value="ECO:0007669"/>
    <property type="project" value="InterPro"/>
</dbReference>
<dbReference type="Gene3D" id="1.10.1520.10">
    <property type="entry name" value="Ribonuclease III domain"/>
    <property type="match status" value="1"/>
</dbReference>
<dbReference type="SMART" id="SM00535">
    <property type="entry name" value="RIBOc"/>
    <property type="match status" value="1"/>
</dbReference>
<keyword evidence="5" id="KW-0687">Ribonucleoprotein</keyword>
<dbReference type="Gene3D" id="3.30.160.20">
    <property type="match status" value="1"/>
</dbReference>
<keyword evidence="13" id="KW-1185">Reference proteome</keyword>
<organism evidence="12 13">
    <name type="scientific">Dissophora globulifera</name>
    <dbReference type="NCBI Taxonomy" id="979702"/>
    <lineage>
        <taxon>Eukaryota</taxon>
        <taxon>Fungi</taxon>
        <taxon>Fungi incertae sedis</taxon>
        <taxon>Mucoromycota</taxon>
        <taxon>Mortierellomycotina</taxon>
        <taxon>Mortierellomycetes</taxon>
        <taxon>Mortierellales</taxon>
        <taxon>Mortierellaceae</taxon>
        <taxon>Dissophora</taxon>
    </lineage>
</organism>
<reference evidence="12" key="1">
    <citation type="journal article" date="2020" name="Fungal Divers.">
        <title>Resolving the Mortierellaceae phylogeny through synthesis of multi-gene phylogenetics and phylogenomics.</title>
        <authorList>
            <person name="Vandepol N."/>
            <person name="Liber J."/>
            <person name="Desiro A."/>
            <person name="Na H."/>
            <person name="Kennedy M."/>
            <person name="Barry K."/>
            <person name="Grigoriev I.V."/>
            <person name="Miller A.N."/>
            <person name="O'Donnell K."/>
            <person name="Stajich J.E."/>
            <person name="Bonito G."/>
        </authorList>
    </citation>
    <scope>NUCLEOTIDE SEQUENCE</scope>
    <source>
        <strain evidence="12">REB-010B</strain>
    </source>
</reference>
<feature type="domain" description="DRBM" evidence="10">
    <location>
        <begin position="233"/>
        <end position="303"/>
    </location>
</feature>
<dbReference type="GO" id="GO:0003735">
    <property type="term" value="F:structural constituent of ribosome"/>
    <property type="evidence" value="ECO:0007669"/>
    <property type="project" value="TreeGrafter"/>
</dbReference>
<proteinExistence type="inferred from homology"/>
<accession>A0A9P6UQ50</accession>
<keyword evidence="4" id="KW-0496">Mitochondrion</keyword>
<sequence>MAGLLRSPLVLARAGLRASAVRVCPPTLARTFLINVKPTKKAARDDGFTGSPSSPSEAAATEIGNDSSKYRTEAIPPAVFAFANRLGLNNLSDQTLLMRIVTHPSYERVGVRTNQGLDVLGGKVMEMFVLEYLNTKYPKMPVEMLQEAVNIYTRTTTLELMAKEFGVNDVLRWVHSKPEAGHQLSHRTVKASVVRAVVGAIYSDQGLIKARDFVHAHLLSREFKLETLLQIEEPKRYLSVLMKRLGRERPVARLMAETGRQSKAPVFIVGVYSGTEKIGEGFGSSLKMAETRANKDALTKYYLEEQKDFGLPSDVEIEGKVYTPTKVGDTQIVV</sequence>
<keyword evidence="2 8" id="KW-0694">RNA-binding</keyword>
<evidence type="ECO:0000256" key="1">
    <source>
        <dbReference type="ARBA" id="ARBA00004173"/>
    </source>
</evidence>
<dbReference type="Pfam" id="PF22892">
    <property type="entry name" value="DSRM_MRPL44"/>
    <property type="match status" value="1"/>
</dbReference>
<evidence type="ECO:0000256" key="7">
    <source>
        <dbReference type="ARBA" id="ARBA00035187"/>
    </source>
</evidence>